<gene>
    <name evidence="2" type="ORF">An01g03710</name>
</gene>
<sequence>METMKGTKSRKRQMKEKRESKFWLMTKTDACGMQQERKLQTLGNKTGGGNLVSARWERKNMAGARKKNGASDMG</sequence>
<dbReference type="KEGG" id="ang:An01g03710"/>
<dbReference type="AlphaFoldDB" id="A0AAJ8BNC4"/>
<evidence type="ECO:0000256" key="1">
    <source>
        <dbReference type="SAM" id="MobiDB-lite"/>
    </source>
</evidence>
<protein>
    <submittedName>
        <fullName evidence="2">Uncharacterized protein</fullName>
    </submittedName>
</protein>
<proteinExistence type="predicted"/>
<dbReference type="GeneID" id="84589891"/>
<reference evidence="2" key="2">
    <citation type="submission" date="2025-08" db="UniProtKB">
        <authorList>
            <consortium name="RefSeq"/>
        </authorList>
    </citation>
    <scope>IDENTIFICATION</scope>
</reference>
<reference evidence="2" key="1">
    <citation type="submission" date="2025-02" db="EMBL/GenBank/DDBJ databases">
        <authorList>
            <consortium name="NCBI Genome Project"/>
        </authorList>
    </citation>
    <scope>NUCLEOTIDE SEQUENCE</scope>
</reference>
<dbReference type="RefSeq" id="XP_059599591.1">
    <property type="nucleotide sequence ID" value="XM_059747140.1"/>
</dbReference>
<name>A0AAJ8BNC4_ASPNG</name>
<organism evidence="2">
    <name type="scientific">Aspergillus niger</name>
    <dbReference type="NCBI Taxonomy" id="5061"/>
    <lineage>
        <taxon>Eukaryota</taxon>
        <taxon>Fungi</taxon>
        <taxon>Dikarya</taxon>
        <taxon>Ascomycota</taxon>
        <taxon>Pezizomycotina</taxon>
        <taxon>Eurotiomycetes</taxon>
        <taxon>Eurotiomycetidae</taxon>
        <taxon>Eurotiales</taxon>
        <taxon>Aspergillaceae</taxon>
        <taxon>Aspergillus</taxon>
        <taxon>Aspergillus subgen. Circumdati</taxon>
    </lineage>
</organism>
<evidence type="ECO:0000313" key="2">
    <source>
        <dbReference type="RefSeq" id="XP_059599591.1"/>
    </source>
</evidence>
<dbReference type="VEuPathDB" id="FungiDB:An01g03710"/>
<accession>A0AAJ8BNC4</accession>
<feature type="region of interest" description="Disordered" evidence="1">
    <location>
        <begin position="1"/>
        <end position="21"/>
    </location>
</feature>